<evidence type="ECO:0000256" key="1">
    <source>
        <dbReference type="ARBA" id="ARBA00004613"/>
    </source>
</evidence>
<dbReference type="KEGG" id="vpo:Kpol_1016p27"/>
<evidence type="ECO:0000256" key="4">
    <source>
        <dbReference type="ARBA" id="ARBA00022729"/>
    </source>
</evidence>
<dbReference type="InterPro" id="IPR014044">
    <property type="entry name" value="CAP_dom"/>
</dbReference>
<dbReference type="GO" id="GO:0015908">
    <property type="term" value="P:fatty acid transport"/>
    <property type="evidence" value="ECO:0007669"/>
    <property type="project" value="UniProtKB-ARBA"/>
</dbReference>
<dbReference type="eggNOG" id="KOG3017">
    <property type="taxonomic scope" value="Eukaryota"/>
</dbReference>
<dbReference type="Pfam" id="PF00188">
    <property type="entry name" value="CAP"/>
    <property type="match status" value="1"/>
</dbReference>
<dbReference type="InterPro" id="IPR018244">
    <property type="entry name" value="Allrgn_V5/Tpx1_CS"/>
</dbReference>
<keyword evidence="4 7" id="KW-0732">Signal</keyword>
<dbReference type="PANTHER" id="PTHR10334">
    <property type="entry name" value="CYSTEINE-RICH SECRETORY PROTEIN-RELATED"/>
    <property type="match status" value="1"/>
</dbReference>
<keyword evidence="5" id="KW-0445">Lipid transport</keyword>
<dbReference type="CDD" id="cd05384">
    <property type="entry name" value="CAP_PRY1-like"/>
    <property type="match status" value="1"/>
</dbReference>
<evidence type="ECO:0000256" key="2">
    <source>
        <dbReference type="ARBA" id="ARBA00009923"/>
    </source>
</evidence>
<feature type="region of interest" description="Disordered" evidence="6">
    <location>
        <begin position="115"/>
        <end position="153"/>
    </location>
</feature>
<keyword evidence="10" id="KW-1185">Reference proteome</keyword>
<dbReference type="PROSITE" id="PS01010">
    <property type="entry name" value="CRISP_2"/>
    <property type="match status" value="1"/>
</dbReference>
<dbReference type="PhylomeDB" id="A7TNU1"/>
<dbReference type="AlphaFoldDB" id="A7TNU1"/>
<dbReference type="FunFam" id="3.40.33.10:FF:000012">
    <property type="entry name" value="Secreted protein PRY1"/>
    <property type="match status" value="1"/>
</dbReference>
<dbReference type="STRING" id="436907.A7TNU1"/>
<dbReference type="SMART" id="SM00198">
    <property type="entry name" value="SCP"/>
    <property type="match status" value="1"/>
</dbReference>
<feature type="domain" description="SCP" evidence="8">
    <location>
        <begin position="158"/>
        <end position="286"/>
    </location>
</feature>
<dbReference type="OrthoDB" id="337038at2759"/>
<accession>A7TNU1</accession>
<evidence type="ECO:0000256" key="7">
    <source>
        <dbReference type="SAM" id="SignalP"/>
    </source>
</evidence>
<dbReference type="InterPro" id="IPR001283">
    <property type="entry name" value="CRISP-related"/>
</dbReference>
<protein>
    <recommendedName>
        <fullName evidence="8">SCP domain-containing protein</fullName>
    </recommendedName>
</protein>
<dbReference type="SUPFAM" id="SSF55797">
    <property type="entry name" value="PR-1-like"/>
    <property type="match status" value="1"/>
</dbReference>
<dbReference type="InParanoid" id="A7TNU1"/>
<evidence type="ECO:0000259" key="8">
    <source>
        <dbReference type="SMART" id="SM00198"/>
    </source>
</evidence>
<feature type="compositionally biased region" description="Low complexity" evidence="6">
    <location>
        <begin position="115"/>
        <end position="147"/>
    </location>
</feature>
<keyword evidence="3" id="KW-0964">Secreted</keyword>
<name>A7TNU1_VANPO</name>
<feature type="signal peptide" evidence="7">
    <location>
        <begin position="1"/>
        <end position="18"/>
    </location>
</feature>
<evidence type="ECO:0000256" key="5">
    <source>
        <dbReference type="ARBA" id="ARBA00023055"/>
    </source>
</evidence>
<dbReference type="InterPro" id="IPR035940">
    <property type="entry name" value="CAP_sf"/>
</dbReference>
<dbReference type="Proteomes" id="UP000000267">
    <property type="component" value="Unassembled WGS sequence"/>
</dbReference>
<dbReference type="OMA" id="DSMRVGC"/>
<evidence type="ECO:0000256" key="3">
    <source>
        <dbReference type="ARBA" id="ARBA00022525"/>
    </source>
</evidence>
<dbReference type="EMBL" id="DS480434">
    <property type="protein sequence ID" value="EDO16084.1"/>
    <property type="molecule type" value="Genomic_DNA"/>
</dbReference>
<keyword evidence="5" id="KW-0813">Transport</keyword>
<gene>
    <name evidence="9" type="ORF">Kpol_1016p27</name>
</gene>
<reference evidence="9 10" key="1">
    <citation type="journal article" date="2007" name="Proc. Natl. Acad. Sci. U.S.A.">
        <title>Independent sorting-out of thousands of duplicated gene pairs in two yeast species descended from a whole-genome duplication.</title>
        <authorList>
            <person name="Scannell D.R."/>
            <person name="Frank A.C."/>
            <person name="Conant G.C."/>
            <person name="Byrne K.P."/>
            <person name="Woolfit M."/>
            <person name="Wolfe K.H."/>
        </authorList>
    </citation>
    <scope>NUCLEOTIDE SEQUENCE [LARGE SCALE GENOMIC DNA]</scope>
    <source>
        <strain evidence="10">ATCC 22028 / DSM 70294 / BCRC 21397 / CBS 2163 / NBRC 10782 / NRRL Y-8283 / UCD 57-17</strain>
    </source>
</reference>
<comment type="similarity">
    <text evidence="2">Belongs to the CRISP family.</text>
</comment>
<dbReference type="HOGENOM" id="CLU_035730_3_0_1"/>
<proteinExistence type="inferred from homology"/>
<evidence type="ECO:0000256" key="6">
    <source>
        <dbReference type="SAM" id="MobiDB-lite"/>
    </source>
</evidence>
<dbReference type="Gene3D" id="3.40.33.10">
    <property type="entry name" value="CAP"/>
    <property type="match status" value="1"/>
</dbReference>
<feature type="chain" id="PRO_5002713050" description="SCP domain-containing protein" evidence="7">
    <location>
        <begin position="19"/>
        <end position="296"/>
    </location>
</feature>
<comment type="subcellular location">
    <subcellularLocation>
        <location evidence="1">Secreted</location>
    </subcellularLocation>
</comment>
<evidence type="ECO:0000313" key="9">
    <source>
        <dbReference type="EMBL" id="EDO16084.1"/>
    </source>
</evidence>
<sequence length="296" mass="30264">MKFSKISSIAALSSVALAAPAMVTVTEHVHASPTVTVQGVIYFQDGAAVTSFTTIGAAADPTPVAAAAATAAAPAVANVNLVGNNVVDAQAATTQAQVQVQAVASTTEAAAPVQTTEAAAPVQTTEAAAPVQTTETSAAAAPAATTAQDNSNNSNLSDFANTILNAHNAKRALHQDTNSLSWSDDLASYAQNYANNYDCSGNLVHSGGAYGENLALGYSASGAVDVWYDEISGYDFSNPGYSPATGHFTQLVWKSSTQIGCGIKNCNNEWGNYVICSYNPAGNFIGEFAQNVGNLK</sequence>
<dbReference type="RefSeq" id="XP_001643942.1">
    <property type="nucleotide sequence ID" value="XM_001643892.1"/>
</dbReference>
<dbReference type="GeneID" id="5544214"/>
<dbReference type="PRINTS" id="PR00837">
    <property type="entry name" value="V5TPXLIKE"/>
</dbReference>
<dbReference type="FunCoup" id="A7TNU1">
    <property type="interactions" value="64"/>
</dbReference>
<evidence type="ECO:0000313" key="10">
    <source>
        <dbReference type="Proteomes" id="UP000000267"/>
    </source>
</evidence>
<organism evidence="10">
    <name type="scientific">Vanderwaltozyma polyspora (strain ATCC 22028 / DSM 70294 / BCRC 21397 / CBS 2163 / NBRC 10782 / NRRL Y-8283 / UCD 57-17)</name>
    <name type="common">Kluyveromyces polysporus</name>
    <dbReference type="NCBI Taxonomy" id="436907"/>
    <lineage>
        <taxon>Eukaryota</taxon>
        <taxon>Fungi</taxon>
        <taxon>Dikarya</taxon>
        <taxon>Ascomycota</taxon>
        <taxon>Saccharomycotina</taxon>
        <taxon>Saccharomycetes</taxon>
        <taxon>Saccharomycetales</taxon>
        <taxon>Saccharomycetaceae</taxon>
        <taxon>Vanderwaltozyma</taxon>
    </lineage>
</organism>
<dbReference type="GO" id="GO:0005576">
    <property type="term" value="C:extracellular region"/>
    <property type="evidence" value="ECO:0007669"/>
    <property type="project" value="UniProtKB-SubCell"/>
</dbReference>
<dbReference type="PROSITE" id="PS01009">
    <property type="entry name" value="CRISP_1"/>
    <property type="match status" value="1"/>
</dbReference>
<dbReference type="GO" id="GO:0015918">
    <property type="term" value="P:sterol transport"/>
    <property type="evidence" value="ECO:0007669"/>
    <property type="project" value="UniProtKB-ARBA"/>
</dbReference>